<name>A0ABS4TAN6_9PSEU</name>
<organism evidence="1 2">
    <name type="scientific">Kibdelosporangium banguiense</name>
    <dbReference type="NCBI Taxonomy" id="1365924"/>
    <lineage>
        <taxon>Bacteria</taxon>
        <taxon>Bacillati</taxon>
        <taxon>Actinomycetota</taxon>
        <taxon>Actinomycetes</taxon>
        <taxon>Pseudonocardiales</taxon>
        <taxon>Pseudonocardiaceae</taxon>
        <taxon>Kibdelosporangium</taxon>
    </lineage>
</organism>
<comment type="caution">
    <text evidence="1">The sequence shown here is derived from an EMBL/GenBank/DDBJ whole genome shotgun (WGS) entry which is preliminary data.</text>
</comment>
<accession>A0ABS4TAN6</accession>
<dbReference type="RefSeq" id="WP_209636225.1">
    <property type="nucleotide sequence ID" value="NZ_JAGINW010000001.1"/>
</dbReference>
<dbReference type="Proteomes" id="UP001519332">
    <property type="component" value="Unassembled WGS sequence"/>
</dbReference>
<dbReference type="EMBL" id="JAGINW010000001">
    <property type="protein sequence ID" value="MBP2321379.1"/>
    <property type="molecule type" value="Genomic_DNA"/>
</dbReference>
<keyword evidence="2" id="KW-1185">Reference proteome</keyword>
<protein>
    <submittedName>
        <fullName evidence="1">Uncharacterized protein</fullName>
    </submittedName>
</protein>
<reference evidence="1 2" key="1">
    <citation type="submission" date="2021-03" db="EMBL/GenBank/DDBJ databases">
        <title>Sequencing the genomes of 1000 actinobacteria strains.</title>
        <authorList>
            <person name="Klenk H.-P."/>
        </authorList>
    </citation>
    <scope>NUCLEOTIDE SEQUENCE [LARGE SCALE GENOMIC DNA]</scope>
    <source>
        <strain evidence="1 2">DSM 46670</strain>
    </source>
</reference>
<evidence type="ECO:0000313" key="2">
    <source>
        <dbReference type="Proteomes" id="UP001519332"/>
    </source>
</evidence>
<gene>
    <name evidence="1" type="ORF">JOF56_001764</name>
</gene>
<sequence length="109" mass="11438">MHGFTIGGGLVEAEMRKIEFADLGGGARLDGNGIWLSGRCYKGPIRVGDFFTEARGGGGKYEVALRVGAVVYHGEQIGDLVKGQSADIVLTGQGFQVVTAGVRLRGLMP</sequence>
<evidence type="ECO:0000313" key="1">
    <source>
        <dbReference type="EMBL" id="MBP2321379.1"/>
    </source>
</evidence>
<proteinExistence type="predicted"/>